<gene>
    <name evidence="9" type="ORF">MNBD_ALPHA06-2149</name>
</gene>
<name>A0A3B0SYJ5_9ZZZZ</name>
<dbReference type="EMBL" id="UOEE01000324">
    <property type="protein sequence ID" value="VAW01614.1"/>
    <property type="molecule type" value="Genomic_DNA"/>
</dbReference>
<organism evidence="9">
    <name type="scientific">hydrothermal vent metagenome</name>
    <dbReference type="NCBI Taxonomy" id="652676"/>
    <lineage>
        <taxon>unclassified sequences</taxon>
        <taxon>metagenomes</taxon>
        <taxon>ecological metagenomes</taxon>
    </lineage>
</organism>
<sequence length="429" mass="46358">MSRIAHRGRIAHILRNPGAAGDKRAIAHFADGGLLVENGRIKACDDWQKLNPDPGQWQIIQHKNALILPGFVDSHVHFPQTDIIGGYGSNLLGWLQKYAFPVEQKIGEDVEYARDTANFFVDELLKNGTTSALVFGTVHKHSIDALFTAALARNMRLLAGKVLMDQGAPADLCETRAAGRADTLELIKAWHQKGRLGYAITPRFALTSSPQQLQDAGQMLAAHPDVLMHTHLSENPDEVAAVKRAFPDCADYLAVYQAAGLLGPRSVFAHCLHLSASEKQRLADAGASIAFCPTSNLFLGSGLFDLRTCQHAGINVGLGTDIGAGTSFSMLTTQAEAYKVGQLRGTSLHPFEALYLATLGGAKALHIEQYVGNFAVGKEADFVVLDTKATALLSRRLQGDSPIHDMLFAFCVLGDERAVRQTWVAGVQS</sequence>
<dbReference type="GO" id="GO:0006147">
    <property type="term" value="P:guanine catabolic process"/>
    <property type="evidence" value="ECO:0007669"/>
    <property type="project" value="UniProtKB-UniPathway"/>
</dbReference>
<dbReference type="AlphaFoldDB" id="A0A3B0SYJ5"/>
<evidence type="ECO:0000256" key="7">
    <source>
        <dbReference type="ARBA" id="ARBA00022833"/>
    </source>
</evidence>
<dbReference type="SUPFAM" id="SSF51556">
    <property type="entry name" value="Metallo-dependent hydrolases"/>
    <property type="match status" value="1"/>
</dbReference>
<evidence type="ECO:0000256" key="2">
    <source>
        <dbReference type="ARBA" id="ARBA00004984"/>
    </source>
</evidence>
<evidence type="ECO:0000313" key="9">
    <source>
        <dbReference type="EMBL" id="VAW01614.1"/>
    </source>
</evidence>
<dbReference type="Pfam" id="PF01979">
    <property type="entry name" value="Amidohydro_1"/>
    <property type="match status" value="1"/>
</dbReference>
<dbReference type="Gene3D" id="3.20.20.140">
    <property type="entry name" value="Metal-dependent hydrolases"/>
    <property type="match status" value="1"/>
</dbReference>
<accession>A0A3B0SYJ5</accession>
<dbReference type="InterPro" id="IPR011059">
    <property type="entry name" value="Metal-dep_hydrolase_composite"/>
</dbReference>
<dbReference type="GO" id="GO:0005829">
    <property type="term" value="C:cytosol"/>
    <property type="evidence" value="ECO:0007669"/>
    <property type="project" value="TreeGrafter"/>
</dbReference>
<evidence type="ECO:0000259" key="8">
    <source>
        <dbReference type="Pfam" id="PF01979"/>
    </source>
</evidence>
<protein>
    <recommendedName>
        <fullName evidence="4">guanine deaminase</fullName>
        <ecNumber evidence="4">3.5.4.3</ecNumber>
    </recommendedName>
</protein>
<proteinExistence type="inferred from homology"/>
<dbReference type="FunFam" id="3.20.20.140:FF:000022">
    <property type="entry name" value="Guanine deaminase"/>
    <property type="match status" value="1"/>
</dbReference>
<keyword evidence="6 9" id="KW-0378">Hydrolase</keyword>
<keyword evidence="5" id="KW-0479">Metal-binding</keyword>
<comment type="similarity">
    <text evidence="3">Belongs to the metallo-dependent hydrolases superfamily. ATZ/TRZ family.</text>
</comment>
<evidence type="ECO:0000256" key="3">
    <source>
        <dbReference type="ARBA" id="ARBA00006745"/>
    </source>
</evidence>
<dbReference type="PANTHER" id="PTHR11271">
    <property type="entry name" value="GUANINE DEAMINASE"/>
    <property type="match status" value="1"/>
</dbReference>
<feature type="domain" description="Amidohydrolase-related" evidence="8">
    <location>
        <begin position="67"/>
        <end position="426"/>
    </location>
</feature>
<evidence type="ECO:0000256" key="6">
    <source>
        <dbReference type="ARBA" id="ARBA00022801"/>
    </source>
</evidence>
<dbReference type="NCBIfam" id="NF006679">
    <property type="entry name" value="PRK09228.1"/>
    <property type="match status" value="1"/>
</dbReference>
<comment type="cofactor">
    <cofactor evidence="1">
        <name>Zn(2+)</name>
        <dbReference type="ChEBI" id="CHEBI:29105"/>
    </cofactor>
</comment>
<keyword evidence="7" id="KW-0862">Zinc</keyword>
<evidence type="ECO:0000256" key="1">
    <source>
        <dbReference type="ARBA" id="ARBA00001947"/>
    </source>
</evidence>
<dbReference type="Gene3D" id="2.30.40.10">
    <property type="entry name" value="Urease, subunit C, domain 1"/>
    <property type="match status" value="1"/>
</dbReference>
<comment type="pathway">
    <text evidence="2">Purine metabolism; guanine degradation; xanthine from guanine: step 1/1.</text>
</comment>
<dbReference type="NCBIfam" id="TIGR02967">
    <property type="entry name" value="guan_deamin"/>
    <property type="match status" value="1"/>
</dbReference>
<dbReference type="GO" id="GO:0008892">
    <property type="term" value="F:guanine deaminase activity"/>
    <property type="evidence" value="ECO:0007669"/>
    <property type="project" value="UniProtKB-EC"/>
</dbReference>
<dbReference type="InterPro" id="IPR051607">
    <property type="entry name" value="Metallo-dep_hydrolases"/>
</dbReference>
<dbReference type="PANTHER" id="PTHR11271:SF6">
    <property type="entry name" value="GUANINE DEAMINASE"/>
    <property type="match status" value="1"/>
</dbReference>
<dbReference type="UniPathway" id="UPA00603">
    <property type="reaction ID" value="UER00660"/>
</dbReference>
<dbReference type="EC" id="3.5.4.3" evidence="4"/>
<dbReference type="InterPro" id="IPR014311">
    <property type="entry name" value="Guanine_deaminase"/>
</dbReference>
<evidence type="ECO:0000256" key="5">
    <source>
        <dbReference type="ARBA" id="ARBA00022723"/>
    </source>
</evidence>
<reference evidence="9" key="1">
    <citation type="submission" date="2018-06" db="EMBL/GenBank/DDBJ databases">
        <authorList>
            <person name="Zhirakovskaya E."/>
        </authorList>
    </citation>
    <scope>NUCLEOTIDE SEQUENCE</scope>
</reference>
<dbReference type="SUPFAM" id="SSF51338">
    <property type="entry name" value="Composite domain of metallo-dependent hydrolases"/>
    <property type="match status" value="1"/>
</dbReference>
<evidence type="ECO:0000256" key="4">
    <source>
        <dbReference type="ARBA" id="ARBA00012781"/>
    </source>
</evidence>
<dbReference type="InterPro" id="IPR006680">
    <property type="entry name" value="Amidohydro-rel"/>
</dbReference>
<dbReference type="GO" id="GO:0008270">
    <property type="term" value="F:zinc ion binding"/>
    <property type="evidence" value="ECO:0007669"/>
    <property type="project" value="InterPro"/>
</dbReference>
<dbReference type="InterPro" id="IPR032466">
    <property type="entry name" value="Metal_Hydrolase"/>
</dbReference>